<dbReference type="PANTHER" id="PTHR11884">
    <property type="entry name" value="SELECTIN LIGAND RELATED"/>
    <property type="match status" value="1"/>
</dbReference>
<organism evidence="11 12">
    <name type="scientific">Dunaliella salina</name>
    <name type="common">Green alga</name>
    <name type="synonym">Protococcus salinus</name>
    <dbReference type="NCBI Taxonomy" id="3046"/>
    <lineage>
        <taxon>Eukaryota</taxon>
        <taxon>Viridiplantae</taxon>
        <taxon>Chlorophyta</taxon>
        <taxon>core chlorophytes</taxon>
        <taxon>Chlorophyceae</taxon>
        <taxon>CS clade</taxon>
        <taxon>Chlamydomonadales</taxon>
        <taxon>Dunaliellaceae</taxon>
        <taxon>Dunaliella</taxon>
    </lineage>
</organism>
<evidence type="ECO:0000256" key="9">
    <source>
        <dbReference type="SAM" id="Phobius"/>
    </source>
</evidence>
<evidence type="ECO:0000256" key="5">
    <source>
        <dbReference type="ARBA" id="ARBA00022989"/>
    </source>
</evidence>
<feature type="signal peptide" evidence="10">
    <location>
        <begin position="1"/>
        <end position="25"/>
    </location>
</feature>
<evidence type="ECO:0000256" key="8">
    <source>
        <dbReference type="SAM" id="MobiDB-lite"/>
    </source>
</evidence>
<dbReference type="InterPro" id="IPR017873">
    <property type="entry name" value="Cys-rich_GLG1_repeat_euk"/>
</dbReference>
<dbReference type="InterPro" id="IPR001893">
    <property type="entry name" value="Cys-rich_GLG1_repeat"/>
</dbReference>
<evidence type="ECO:0000256" key="10">
    <source>
        <dbReference type="SAM" id="SignalP"/>
    </source>
</evidence>
<dbReference type="InterPro" id="IPR039728">
    <property type="entry name" value="GLG1"/>
</dbReference>
<keyword evidence="6 9" id="KW-0472">Membrane</keyword>
<keyword evidence="2 9" id="KW-0812">Transmembrane</keyword>
<feature type="region of interest" description="Disordered" evidence="8">
    <location>
        <begin position="126"/>
        <end position="169"/>
    </location>
</feature>
<sequence length="1062" mass="117521">MKAGLLSVVLVALLGFSSKHHVAWAEDAAAQPAIAQPASAQPTTAQPATAQPATAQPVTAQPATTQSTANPAQQQPANWGATAASPTQQQQWKEGVKAGDVVDAAEPGYEYVYGYEDYLEEPLTEDATGTPAKAGGDSSSPKPAAGAPNATGAPTNGTMKQRLTRSKRVKKAPFSNKEVEFAPAAEVKFGDDIDDEGQCEKEIEKYCKDEDEGDGQLADCISDAIAQSELPGDGEVPEISDPCREEVYQYIVKKATNINLNVPLAKACKNDAIKFCNVTWFFGYKAGQVISCLREFKNQVDKKCKKELFKAQKNAVIYIQADPMVWEACKDDTESLCKGIKDGGGRIQSCLAENRMKLSWTCEEQLFQQELESADDIRLSTRLFAKCMPDKRKFCKDVEPGHARAKDCLEEHRKELSGPCQEEIDQMIEKRVRDLRLDSRLRSTCENEIFNMCAFQGDLDDMDTYDSTVINCLQDFNAEIKNTECKRLVKKYIALASEDIRFDVPLAEACADDRQKFCSAVAPGSARVFRCLTNQRTQLSPICRATLFDEEVRFSENIDFRVPMKEACTEELKTYCKDMPHDNALVISCLSEKKNEKDFGKACKKEVQEYEHEVSQDYRFNPRLKKSCDQDIKTLCPGLCNENDGNVCGGKVLRCLSDHSSQIKAKNCQKEVYYFEKMEVSDYKNDIILAEACRWDVDKFCSTVPAGQGQVHKCLREHRKDLSENCRKEELLLEEKESSNIELNVGLLKACKDERKLFCKDVQPGQARVFRCLAENMNDADFGSPCKNIVVNKLQRRQNNWKLDPPLRRACKEDVADKCAAEDSKNSEDGLVYKCLVAKYEDIKEGCQKELGRAIHMAFFTWTPDAVLTKDCDEDINKYCLAARPNMASRPGAVGSCLANILERQERMGGGRSLLEDAVAASPAPAAATTPATTTPASSGLNAQALQGAKLSDKCYVLADIAEPPNIKQAFDSSLSFALLKSQLDKLDAATGIPLVSRDRRGTARAISLSGWVALLGITAMGALILFGAVTAYRRFRGLSDRDYSLVVKQQHPPAHGREGHK</sequence>
<evidence type="ECO:0008006" key="13">
    <source>
        <dbReference type="Google" id="ProtNLM"/>
    </source>
</evidence>
<gene>
    <name evidence="11" type="ORF">DUNSADRAFT_6939</name>
</gene>
<evidence type="ECO:0000313" key="11">
    <source>
        <dbReference type="EMBL" id="KAF5835758.1"/>
    </source>
</evidence>
<evidence type="ECO:0000256" key="6">
    <source>
        <dbReference type="ARBA" id="ARBA00023136"/>
    </source>
</evidence>
<proteinExistence type="predicted"/>
<protein>
    <recommendedName>
        <fullName evidence="13">Golgi apparatus protein 1</fullName>
    </recommendedName>
</protein>
<evidence type="ECO:0000313" key="12">
    <source>
        <dbReference type="Proteomes" id="UP000815325"/>
    </source>
</evidence>
<feature type="compositionally biased region" description="Low complexity" evidence="8">
    <location>
        <begin position="143"/>
        <end position="158"/>
    </location>
</feature>
<dbReference type="PANTHER" id="PTHR11884:SF1">
    <property type="entry name" value="GOLGI APPARATUS PROTEIN 1"/>
    <property type="match status" value="1"/>
</dbReference>
<keyword evidence="12" id="KW-1185">Reference proteome</keyword>
<reference evidence="11" key="1">
    <citation type="submission" date="2017-08" db="EMBL/GenBank/DDBJ databases">
        <authorList>
            <person name="Polle J.E."/>
            <person name="Barry K."/>
            <person name="Cushman J."/>
            <person name="Schmutz J."/>
            <person name="Tran D."/>
            <person name="Hathwaick L.T."/>
            <person name="Yim W.C."/>
            <person name="Jenkins J."/>
            <person name="Mckie-Krisberg Z.M."/>
            <person name="Prochnik S."/>
            <person name="Lindquist E."/>
            <person name="Dockter R.B."/>
            <person name="Adam C."/>
            <person name="Molina H."/>
            <person name="Bunkerborg J."/>
            <person name="Jin E."/>
            <person name="Buchheim M."/>
            <person name="Magnuson J."/>
        </authorList>
    </citation>
    <scope>NUCLEOTIDE SEQUENCE</scope>
    <source>
        <strain evidence="11">CCAP 19/18</strain>
    </source>
</reference>
<evidence type="ECO:0000256" key="3">
    <source>
        <dbReference type="ARBA" id="ARBA00022729"/>
    </source>
</evidence>
<comment type="caution">
    <text evidence="11">The sequence shown here is derived from an EMBL/GenBank/DDBJ whole genome shotgun (WGS) entry which is preliminary data.</text>
</comment>
<accession>A0ABQ7GMB8</accession>
<evidence type="ECO:0000256" key="4">
    <source>
        <dbReference type="ARBA" id="ARBA00022737"/>
    </source>
</evidence>
<keyword evidence="5 9" id="KW-1133">Transmembrane helix</keyword>
<comment type="subcellular location">
    <subcellularLocation>
        <location evidence="1">Membrane</location>
        <topology evidence="1">Single-pass type I membrane protein</topology>
    </subcellularLocation>
</comment>
<name>A0ABQ7GMB8_DUNSA</name>
<feature type="transmembrane region" description="Helical" evidence="9">
    <location>
        <begin position="1009"/>
        <end position="1033"/>
    </location>
</feature>
<dbReference type="Proteomes" id="UP000815325">
    <property type="component" value="Unassembled WGS sequence"/>
</dbReference>
<evidence type="ECO:0000256" key="7">
    <source>
        <dbReference type="ARBA" id="ARBA00023180"/>
    </source>
</evidence>
<keyword evidence="3 10" id="KW-0732">Signal</keyword>
<dbReference type="EMBL" id="MU069690">
    <property type="protein sequence ID" value="KAF5835758.1"/>
    <property type="molecule type" value="Genomic_DNA"/>
</dbReference>
<feature type="chain" id="PRO_5046418070" description="Golgi apparatus protein 1" evidence="10">
    <location>
        <begin position="26"/>
        <end position="1062"/>
    </location>
</feature>
<feature type="compositionally biased region" description="Low complexity" evidence="8">
    <location>
        <begin position="35"/>
        <end position="77"/>
    </location>
</feature>
<keyword evidence="4" id="KW-0677">Repeat</keyword>
<dbReference type="PROSITE" id="PS51289">
    <property type="entry name" value="GLG1_C_RICH"/>
    <property type="match status" value="5"/>
</dbReference>
<dbReference type="Pfam" id="PF00839">
    <property type="entry name" value="Cys_rich_FGFR"/>
    <property type="match status" value="11"/>
</dbReference>
<feature type="region of interest" description="Disordered" evidence="8">
    <location>
        <begin position="35"/>
        <end position="97"/>
    </location>
</feature>
<keyword evidence="7" id="KW-0325">Glycoprotein</keyword>
<evidence type="ECO:0000256" key="2">
    <source>
        <dbReference type="ARBA" id="ARBA00022692"/>
    </source>
</evidence>
<evidence type="ECO:0000256" key="1">
    <source>
        <dbReference type="ARBA" id="ARBA00004479"/>
    </source>
</evidence>